<keyword evidence="3" id="KW-1185">Reference proteome</keyword>
<name>A0A5B0PN19_PUCGR</name>
<gene>
    <name evidence="2" type="ORF">PGT21_017426</name>
</gene>
<organism evidence="2 3">
    <name type="scientific">Puccinia graminis f. sp. tritici</name>
    <dbReference type="NCBI Taxonomy" id="56615"/>
    <lineage>
        <taxon>Eukaryota</taxon>
        <taxon>Fungi</taxon>
        <taxon>Dikarya</taxon>
        <taxon>Basidiomycota</taxon>
        <taxon>Pucciniomycotina</taxon>
        <taxon>Pucciniomycetes</taxon>
        <taxon>Pucciniales</taxon>
        <taxon>Pucciniaceae</taxon>
        <taxon>Puccinia</taxon>
    </lineage>
</organism>
<dbReference type="AlphaFoldDB" id="A0A5B0PN19"/>
<comment type="caution">
    <text evidence="2">The sequence shown here is derived from an EMBL/GenBank/DDBJ whole genome shotgun (WGS) entry which is preliminary data.</text>
</comment>
<sequence>MQVGLDRRPGNRIKCTSQTTNWILRLLLTIPQHLFRASLKQSHIRSGTTLDPKEAALEGSVGGGAYAKWDMQNTPPPSRMQNDMLA</sequence>
<accession>A0A5B0PN19</accession>
<evidence type="ECO:0000313" key="3">
    <source>
        <dbReference type="Proteomes" id="UP000324748"/>
    </source>
</evidence>
<proteinExistence type="predicted"/>
<reference evidence="2 3" key="1">
    <citation type="submission" date="2019-05" db="EMBL/GenBank/DDBJ databases">
        <title>Emergence of the Ug99 lineage of the wheat stem rust pathogen through somatic hybridization.</title>
        <authorList>
            <person name="Li F."/>
            <person name="Upadhyaya N.M."/>
            <person name="Sperschneider J."/>
            <person name="Matny O."/>
            <person name="Nguyen-Phuc H."/>
            <person name="Mago R."/>
            <person name="Raley C."/>
            <person name="Miller M.E."/>
            <person name="Silverstein K.A.T."/>
            <person name="Henningsen E."/>
            <person name="Hirsch C.D."/>
            <person name="Visser B."/>
            <person name="Pretorius Z.A."/>
            <person name="Steffenson B.J."/>
            <person name="Schwessinger B."/>
            <person name="Dodds P.N."/>
            <person name="Figueroa M."/>
        </authorList>
    </citation>
    <scope>NUCLEOTIDE SEQUENCE [LARGE SCALE GENOMIC DNA]</scope>
    <source>
        <strain evidence="2">21-0</strain>
    </source>
</reference>
<evidence type="ECO:0000313" key="2">
    <source>
        <dbReference type="EMBL" id="KAA1101349.1"/>
    </source>
</evidence>
<dbReference type="EMBL" id="VSWC01000053">
    <property type="protein sequence ID" value="KAA1101349.1"/>
    <property type="molecule type" value="Genomic_DNA"/>
</dbReference>
<dbReference type="Proteomes" id="UP000324748">
    <property type="component" value="Unassembled WGS sequence"/>
</dbReference>
<feature type="region of interest" description="Disordered" evidence="1">
    <location>
        <begin position="65"/>
        <end position="86"/>
    </location>
</feature>
<evidence type="ECO:0000256" key="1">
    <source>
        <dbReference type="SAM" id="MobiDB-lite"/>
    </source>
</evidence>
<protein>
    <submittedName>
        <fullName evidence="2">Uncharacterized protein</fullName>
    </submittedName>
</protein>